<proteinExistence type="predicted"/>
<comment type="caution">
    <text evidence="1">The sequence shown here is derived from an EMBL/GenBank/DDBJ whole genome shotgun (WGS) entry which is preliminary data.</text>
</comment>
<reference evidence="1" key="2">
    <citation type="journal article" date="2023" name="BMC Genomics">
        <title>Pest status, molecular evolution, and epigenetic factors derived from the genome assembly of Frankliniella fusca, a thysanopteran phytovirus vector.</title>
        <authorList>
            <person name="Catto M.A."/>
            <person name="Labadie P.E."/>
            <person name="Jacobson A.L."/>
            <person name="Kennedy G.G."/>
            <person name="Srinivasan R."/>
            <person name="Hunt B.G."/>
        </authorList>
    </citation>
    <scope>NUCLEOTIDE SEQUENCE</scope>
    <source>
        <strain evidence="1">PL_HMW_Pooled</strain>
    </source>
</reference>
<keyword evidence="2" id="KW-1185">Reference proteome</keyword>
<sequence length="91" mass="10613">MLAPPAAGEMLDLRFQHPCTALVVGGTGSGKTYYTKRLIENRDEMFNTPFEHIIFYYSEWHPLYEDLRSKHMVDFRQELPLLEDHPCDQGP</sequence>
<evidence type="ECO:0000313" key="2">
    <source>
        <dbReference type="Proteomes" id="UP001219518"/>
    </source>
</evidence>
<name>A0AAE1HD74_9NEOP</name>
<dbReference type="Proteomes" id="UP001219518">
    <property type="component" value="Unassembled WGS sequence"/>
</dbReference>
<dbReference type="EMBL" id="JAHWGI010000968">
    <property type="protein sequence ID" value="KAK3918938.1"/>
    <property type="molecule type" value="Genomic_DNA"/>
</dbReference>
<dbReference type="AlphaFoldDB" id="A0AAE1HD74"/>
<accession>A0AAE1HD74</accession>
<organism evidence="1 2">
    <name type="scientific">Frankliniella fusca</name>
    <dbReference type="NCBI Taxonomy" id="407009"/>
    <lineage>
        <taxon>Eukaryota</taxon>
        <taxon>Metazoa</taxon>
        <taxon>Ecdysozoa</taxon>
        <taxon>Arthropoda</taxon>
        <taxon>Hexapoda</taxon>
        <taxon>Insecta</taxon>
        <taxon>Pterygota</taxon>
        <taxon>Neoptera</taxon>
        <taxon>Paraneoptera</taxon>
        <taxon>Thysanoptera</taxon>
        <taxon>Terebrantia</taxon>
        <taxon>Thripoidea</taxon>
        <taxon>Thripidae</taxon>
        <taxon>Frankliniella</taxon>
    </lineage>
</organism>
<protein>
    <submittedName>
        <fullName evidence="1">Uncharacterized protein</fullName>
    </submittedName>
</protein>
<gene>
    <name evidence="1" type="ORF">KUF71_001062</name>
</gene>
<reference evidence="1" key="1">
    <citation type="submission" date="2021-07" db="EMBL/GenBank/DDBJ databases">
        <authorList>
            <person name="Catto M.A."/>
            <person name="Jacobson A."/>
            <person name="Kennedy G."/>
            <person name="Labadie P."/>
            <person name="Hunt B.G."/>
            <person name="Srinivasan R."/>
        </authorList>
    </citation>
    <scope>NUCLEOTIDE SEQUENCE</scope>
    <source>
        <strain evidence="1">PL_HMW_Pooled</strain>
        <tissue evidence="1">Head</tissue>
    </source>
</reference>
<evidence type="ECO:0000313" key="1">
    <source>
        <dbReference type="EMBL" id="KAK3918938.1"/>
    </source>
</evidence>